<protein>
    <submittedName>
        <fullName evidence="2">Sporulation protein YtfJ</fullName>
    </submittedName>
</protein>
<reference evidence="2 3" key="1">
    <citation type="submission" date="2016-11" db="EMBL/GenBank/DDBJ databases">
        <authorList>
            <person name="Jaros S."/>
            <person name="Januszkiewicz K."/>
            <person name="Wedrychowicz H."/>
        </authorList>
    </citation>
    <scope>NUCLEOTIDE SEQUENCE [LARGE SCALE GENOMIC DNA]</scope>
    <source>
        <strain evidence="2 3">YL228</strain>
    </source>
</reference>
<dbReference type="PANTHER" id="PTHR39162:SF1">
    <property type="entry name" value="SPORULATION PROTEIN YTFJ"/>
    <property type="match status" value="1"/>
</dbReference>
<dbReference type="Proteomes" id="UP000183461">
    <property type="component" value="Unassembled WGS sequence"/>
</dbReference>
<organism evidence="2 3">
    <name type="scientific">Ruminococcus flavefaciens</name>
    <dbReference type="NCBI Taxonomy" id="1265"/>
    <lineage>
        <taxon>Bacteria</taxon>
        <taxon>Bacillati</taxon>
        <taxon>Bacillota</taxon>
        <taxon>Clostridia</taxon>
        <taxon>Eubacteriales</taxon>
        <taxon>Oscillospiraceae</taxon>
        <taxon>Ruminococcus</taxon>
    </lineage>
</organism>
<dbReference type="PIRSF" id="PIRSF021377">
    <property type="entry name" value="YtfJ"/>
    <property type="match status" value="1"/>
</dbReference>
<dbReference type="Pfam" id="PF09579">
    <property type="entry name" value="Spore_YtfJ"/>
    <property type="match status" value="1"/>
</dbReference>
<dbReference type="InterPro" id="IPR014229">
    <property type="entry name" value="Spore_YtfJ"/>
</dbReference>
<evidence type="ECO:0000313" key="2">
    <source>
        <dbReference type="EMBL" id="SFW12156.1"/>
    </source>
</evidence>
<dbReference type="EMBL" id="FPIP01000001">
    <property type="protein sequence ID" value="SFW12156.1"/>
    <property type="molecule type" value="Genomic_DNA"/>
</dbReference>
<evidence type="ECO:0000256" key="1">
    <source>
        <dbReference type="SAM" id="MobiDB-lite"/>
    </source>
</evidence>
<sequence length="145" mass="14896">MSAKNTPVSELLGISIEKIKEMADVKAIIGEPIKLPDGTTIIPVSKVSYGFASGGSDLPSKYDKDLFGGGAGAGVSIKPEGFLVISPDGSAKMVNMEGSNDPISNAIEKMPAIIDKVSGFINKKKNGGATEISDGGITDESVPLN</sequence>
<dbReference type="PANTHER" id="PTHR39162">
    <property type="entry name" value="GLL3345 PROTEIN"/>
    <property type="match status" value="1"/>
</dbReference>
<dbReference type="RefSeq" id="WP_072299000.1">
    <property type="nucleotide sequence ID" value="NZ_FPIP01000001.1"/>
</dbReference>
<evidence type="ECO:0000313" key="3">
    <source>
        <dbReference type="Proteomes" id="UP000183461"/>
    </source>
</evidence>
<dbReference type="AlphaFoldDB" id="A0A1K1LMP8"/>
<accession>A0A1K1LMP8</accession>
<gene>
    <name evidence="2" type="ORF">SAMN02910280_0583</name>
</gene>
<name>A0A1K1LMP8_RUMFL</name>
<feature type="region of interest" description="Disordered" evidence="1">
    <location>
        <begin position="123"/>
        <end position="145"/>
    </location>
</feature>
<proteinExistence type="predicted"/>